<feature type="region of interest" description="Disordered" evidence="3">
    <location>
        <begin position="203"/>
        <end position="223"/>
    </location>
</feature>
<name>A0A2Y9DTB8_TRIMA</name>
<dbReference type="GO" id="GO:0006334">
    <property type="term" value="P:nucleosome assembly"/>
    <property type="evidence" value="ECO:0007669"/>
    <property type="project" value="InterPro"/>
</dbReference>
<proteinExistence type="inferred from homology"/>
<comment type="similarity">
    <text evidence="1 2">Belongs to the nucleosome assembly protein (NAP) family.</text>
</comment>
<protein>
    <submittedName>
        <fullName evidence="5">Nucleosome assembly protein 1-like 2</fullName>
    </submittedName>
</protein>
<keyword evidence="4" id="KW-1185">Reference proteome</keyword>
<feature type="compositionally biased region" description="Basic and acidic residues" evidence="3">
    <location>
        <begin position="60"/>
        <end position="77"/>
    </location>
</feature>
<reference evidence="5" key="1">
    <citation type="submission" date="2025-08" db="UniProtKB">
        <authorList>
            <consortium name="RefSeq"/>
        </authorList>
    </citation>
    <scope>IDENTIFICATION</scope>
</reference>
<organism evidence="4 5">
    <name type="scientific">Trichechus manatus latirostris</name>
    <name type="common">Florida manatee</name>
    <dbReference type="NCBI Taxonomy" id="127582"/>
    <lineage>
        <taxon>Eukaryota</taxon>
        <taxon>Metazoa</taxon>
        <taxon>Chordata</taxon>
        <taxon>Craniata</taxon>
        <taxon>Vertebrata</taxon>
        <taxon>Euteleostomi</taxon>
        <taxon>Mammalia</taxon>
        <taxon>Eutheria</taxon>
        <taxon>Afrotheria</taxon>
        <taxon>Sirenia</taxon>
        <taxon>Trichechidae</taxon>
        <taxon>Trichechus</taxon>
    </lineage>
</organism>
<dbReference type="GeneID" id="101345720"/>
<dbReference type="InterPro" id="IPR037231">
    <property type="entry name" value="NAP-like_sf"/>
</dbReference>
<dbReference type="STRING" id="127582.A0A2Y9DTB8"/>
<feature type="region of interest" description="Disordered" evidence="3">
    <location>
        <begin position="1"/>
        <end position="78"/>
    </location>
</feature>
<evidence type="ECO:0000256" key="1">
    <source>
        <dbReference type="ARBA" id="ARBA00009947"/>
    </source>
</evidence>
<dbReference type="KEGG" id="tmu:101345720"/>
<dbReference type="Gene3D" id="1.20.5.1500">
    <property type="match status" value="1"/>
</dbReference>
<gene>
    <name evidence="5" type="primary">NAP1L2</name>
</gene>
<dbReference type="InterPro" id="IPR002164">
    <property type="entry name" value="NAP_family"/>
</dbReference>
<evidence type="ECO:0000313" key="5">
    <source>
        <dbReference type="RefSeq" id="XP_004380214.1"/>
    </source>
</evidence>
<dbReference type="RefSeq" id="XP_004380214.1">
    <property type="nucleotide sequence ID" value="XM_004380157.1"/>
</dbReference>
<dbReference type="FunFam" id="1.20.5.1500:FF:000001">
    <property type="entry name" value="Nucleosome assembly protein 1-like 1"/>
    <property type="match status" value="1"/>
</dbReference>
<dbReference type="SUPFAM" id="SSF143113">
    <property type="entry name" value="NAP-like"/>
    <property type="match status" value="1"/>
</dbReference>
<dbReference type="AlphaFoldDB" id="A0A2Y9DTB8"/>
<feature type="compositionally biased region" description="Basic and acidic residues" evidence="3">
    <location>
        <begin position="26"/>
        <end position="36"/>
    </location>
</feature>
<dbReference type="PANTHER" id="PTHR11875">
    <property type="entry name" value="TESTIS-SPECIFIC Y-ENCODED PROTEIN"/>
    <property type="match status" value="1"/>
</dbReference>
<dbReference type="OrthoDB" id="27325at2759"/>
<sequence>MSESADHKELSESGQEEGGNKVMIEGQKEHPERGEDATAEPGDDGERGEEAAAGPGEDWEQGKDTKDDSDPHPDRPKGLIGYLLDTDFVESLPVKVKYRVLALKKLQTRVANLESKFLREFHGIERKFAEMYQPLLEKRRQIINAIYEPTKEECEYKSDSEDYDDDEMYDEEEMYGKEEGLVHECMDEDDGYEDYYYAVDDEEEEDDHDIQATTEENKEEEDPKGIPNFWLTVLKNVDTLTPLIKKYDEPILKLLTDVKVNLSGPGELLSFTLEFYFKPNEYFKNKVLTKTYVLKSRLAYYDPHPYRGTAIEYCTGCEIDWNEGKNVTLKTVKKKQKHQIWGTVRTVTEDFPKDSFFNFFTSHGGSSNGRYVNDDFSLGHNLRAYIIPRSVLFFSGDALESQQEGVVREVNDAIYDKIIYDNWMAAIEEVKACCKNLEALVEDIDR</sequence>
<dbReference type="Pfam" id="PF00956">
    <property type="entry name" value="NAP"/>
    <property type="match status" value="1"/>
</dbReference>
<evidence type="ECO:0000256" key="2">
    <source>
        <dbReference type="RuleBase" id="RU003876"/>
    </source>
</evidence>
<evidence type="ECO:0000313" key="4">
    <source>
        <dbReference type="Proteomes" id="UP000248480"/>
    </source>
</evidence>
<evidence type="ECO:0000256" key="3">
    <source>
        <dbReference type="SAM" id="MobiDB-lite"/>
    </source>
</evidence>
<accession>A0A2Y9DTB8</accession>
<dbReference type="InParanoid" id="A0A2Y9DTB8"/>
<feature type="compositionally biased region" description="Basic and acidic residues" evidence="3">
    <location>
        <begin position="1"/>
        <end position="11"/>
    </location>
</feature>
<dbReference type="GO" id="GO:0005634">
    <property type="term" value="C:nucleus"/>
    <property type="evidence" value="ECO:0007669"/>
    <property type="project" value="InterPro"/>
</dbReference>
<dbReference type="Proteomes" id="UP000248480">
    <property type="component" value="Unplaced"/>
</dbReference>
<dbReference type="CTD" id="4674"/>
<dbReference type="FunCoup" id="A0A2Y9DTB8">
    <property type="interactions" value="328"/>
</dbReference>
<dbReference type="Gene3D" id="3.30.1120.90">
    <property type="entry name" value="Nucleosome assembly protein"/>
    <property type="match status" value="1"/>
</dbReference>